<reference evidence="4 5" key="1">
    <citation type="journal article" date="2015" name="Genome Biol. Evol.">
        <title>The genome of winter moth (Operophtera brumata) provides a genomic perspective on sexual dimorphism and phenology.</title>
        <authorList>
            <person name="Derks M.F."/>
            <person name="Smit S."/>
            <person name="Salis L."/>
            <person name="Schijlen E."/>
            <person name="Bossers A."/>
            <person name="Mateman C."/>
            <person name="Pijl A.S."/>
            <person name="de Ridder D."/>
            <person name="Groenen M.A."/>
            <person name="Visser M.E."/>
            <person name="Megens H.J."/>
        </authorList>
    </citation>
    <scope>NUCLEOTIDE SEQUENCE [LARGE SCALE GENOMIC DNA]</scope>
    <source>
        <strain evidence="4">WM2013NL</strain>
        <tissue evidence="4">Head and thorax</tissue>
    </source>
</reference>
<feature type="binding site" evidence="3">
    <location>
        <begin position="11"/>
        <end position="16"/>
    </location>
    <ligand>
        <name>substrate</name>
    </ligand>
</feature>
<dbReference type="GO" id="GO:0003839">
    <property type="term" value="F:gamma-glutamylcyclotransferase activity"/>
    <property type="evidence" value="ECO:0007669"/>
    <property type="project" value="UniProtKB-EC"/>
</dbReference>
<accession>A0A0L7LJ98</accession>
<evidence type="ECO:0000256" key="1">
    <source>
        <dbReference type="ARBA" id="ARBA00012346"/>
    </source>
</evidence>
<gene>
    <name evidence="4" type="ORF">OBRU01_04535</name>
</gene>
<dbReference type="CDD" id="cd06661">
    <property type="entry name" value="GGCT_like"/>
    <property type="match status" value="2"/>
</dbReference>
<dbReference type="PANTHER" id="PTHR12935:SF0">
    <property type="entry name" value="GAMMA-GLUTAMYLCYCLOTRANSFERASE"/>
    <property type="match status" value="1"/>
</dbReference>
<evidence type="ECO:0000256" key="2">
    <source>
        <dbReference type="ARBA" id="ARBA00023239"/>
    </source>
</evidence>
<sequence length="269" mass="31220">MFEKVNDTFLYFAYGSNLLKKRIHINNPTAVFLGIGRLENHHLDFIKYSEHWRGTSATICRTYQQSVNPPKREDGEQLPIERRPCITYLECIVDGAKECELPPSYIDELTKIPHNGQVASAKLIEKLNRDNYRLHFIKYSTFWGGPTATLVPTANAHVWGVIWRVHEEDSVEINKYYIRYVKALTPYMGSFTCRAYTQKVIPLPMGDNDPIPVERWPSWTYKEIMIYGAKEHGMPGYYIRNLKKMKHNGEEGALRTVCLLIRYGRNAPC</sequence>
<protein>
    <recommendedName>
        <fullName evidence="1">gamma-glutamylcyclotransferase</fullName>
        <ecNumber evidence="1">4.3.2.9</ecNumber>
    </recommendedName>
</protein>
<keyword evidence="2" id="KW-0456">Lyase</keyword>
<dbReference type="Gene3D" id="3.10.490.10">
    <property type="entry name" value="Gamma-glutamyl cyclotransferase-like"/>
    <property type="match status" value="2"/>
</dbReference>
<organism evidence="4 5">
    <name type="scientific">Operophtera brumata</name>
    <name type="common">Winter moth</name>
    <name type="synonym">Phalaena brumata</name>
    <dbReference type="NCBI Taxonomy" id="104452"/>
    <lineage>
        <taxon>Eukaryota</taxon>
        <taxon>Metazoa</taxon>
        <taxon>Ecdysozoa</taxon>
        <taxon>Arthropoda</taxon>
        <taxon>Hexapoda</taxon>
        <taxon>Insecta</taxon>
        <taxon>Pterygota</taxon>
        <taxon>Neoptera</taxon>
        <taxon>Endopterygota</taxon>
        <taxon>Lepidoptera</taxon>
        <taxon>Glossata</taxon>
        <taxon>Ditrysia</taxon>
        <taxon>Geometroidea</taxon>
        <taxon>Geometridae</taxon>
        <taxon>Larentiinae</taxon>
        <taxon>Operophtera</taxon>
    </lineage>
</organism>
<dbReference type="AlphaFoldDB" id="A0A0L7LJ98"/>
<keyword evidence="4" id="KW-0808">Transferase</keyword>
<dbReference type="EC" id="4.3.2.9" evidence="1"/>
<dbReference type="STRING" id="104452.A0A0L7LJ98"/>
<evidence type="ECO:0000313" key="4">
    <source>
        <dbReference type="EMBL" id="KOB75256.1"/>
    </source>
</evidence>
<dbReference type="PANTHER" id="PTHR12935">
    <property type="entry name" value="GAMMA-GLUTAMYLCYCLOTRANSFERASE"/>
    <property type="match status" value="1"/>
</dbReference>
<keyword evidence="5" id="KW-1185">Reference proteome</keyword>
<comment type="caution">
    <text evidence="4">The sequence shown here is derived from an EMBL/GenBank/DDBJ whole genome shotgun (WGS) entry which is preliminary data.</text>
</comment>
<proteinExistence type="predicted"/>
<dbReference type="EMBL" id="JTDY01000966">
    <property type="protein sequence ID" value="KOB75256.1"/>
    <property type="molecule type" value="Genomic_DNA"/>
</dbReference>
<feature type="non-terminal residue" evidence="4">
    <location>
        <position position="269"/>
    </location>
</feature>
<dbReference type="GO" id="GO:0016740">
    <property type="term" value="F:transferase activity"/>
    <property type="evidence" value="ECO:0007669"/>
    <property type="project" value="UniProtKB-KW"/>
</dbReference>
<dbReference type="Pfam" id="PF13772">
    <property type="entry name" value="AIG2_2"/>
    <property type="match status" value="2"/>
</dbReference>
<name>A0A0L7LJ98_OPEBR</name>
<evidence type="ECO:0000313" key="5">
    <source>
        <dbReference type="Proteomes" id="UP000037510"/>
    </source>
</evidence>
<dbReference type="InterPro" id="IPR013024">
    <property type="entry name" value="GGCT-like"/>
</dbReference>
<dbReference type="Proteomes" id="UP000037510">
    <property type="component" value="Unassembled WGS sequence"/>
</dbReference>
<dbReference type="InterPro" id="IPR017939">
    <property type="entry name" value="G-Glutamylcylcotransferase"/>
</dbReference>
<evidence type="ECO:0000256" key="3">
    <source>
        <dbReference type="PIRSR" id="PIRSR617939-2"/>
    </source>
</evidence>